<evidence type="ECO:0000313" key="2">
    <source>
        <dbReference type="Proteomes" id="UP001500782"/>
    </source>
</evidence>
<organism evidence="1 2">
    <name type="scientific">Bacillus carboniphilus</name>
    <dbReference type="NCBI Taxonomy" id="86663"/>
    <lineage>
        <taxon>Bacteria</taxon>
        <taxon>Bacillati</taxon>
        <taxon>Bacillota</taxon>
        <taxon>Bacilli</taxon>
        <taxon>Bacillales</taxon>
        <taxon>Bacillaceae</taxon>
        <taxon>Bacillus</taxon>
    </lineage>
</organism>
<dbReference type="EMBL" id="BAAADJ010000003">
    <property type="protein sequence ID" value="GAA0314864.1"/>
    <property type="molecule type" value="Genomic_DNA"/>
</dbReference>
<reference evidence="1 2" key="1">
    <citation type="journal article" date="2019" name="Int. J. Syst. Evol. Microbiol.">
        <title>The Global Catalogue of Microorganisms (GCM) 10K type strain sequencing project: providing services to taxonomists for standard genome sequencing and annotation.</title>
        <authorList>
            <consortium name="The Broad Institute Genomics Platform"/>
            <consortium name="The Broad Institute Genome Sequencing Center for Infectious Disease"/>
            <person name="Wu L."/>
            <person name="Ma J."/>
        </authorList>
    </citation>
    <scope>NUCLEOTIDE SEQUENCE [LARGE SCALE GENOMIC DNA]</scope>
    <source>
        <strain evidence="1 2">JCM 9731</strain>
    </source>
</reference>
<evidence type="ECO:0000313" key="1">
    <source>
        <dbReference type="EMBL" id="GAA0314864.1"/>
    </source>
</evidence>
<dbReference type="Proteomes" id="UP001500782">
    <property type="component" value="Unassembled WGS sequence"/>
</dbReference>
<keyword evidence="2" id="KW-1185">Reference proteome</keyword>
<proteinExistence type="predicted"/>
<gene>
    <name evidence="1" type="ORF">GCM10008967_01710</name>
</gene>
<dbReference type="RefSeq" id="WP_343795500.1">
    <property type="nucleotide sequence ID" value="NZ_BAAADJ010000003.1"/>
</dbReference>
<accession>A0ABN0VQN5</accession>
<sequence length="45" mass="5161">MSNNQVKYSTTKNWEQNRSDYKVIEVNVSNPADSLYAVVTPVKNK</sequence>
<protein>
    <submittedName>
        <fullName evidence="1">Uncharacterized protein</fullName>
    </submittedName>
</protein>
<comment type="caution">
    <text evidence="1">The sequence shown here is derived from an EMBL/GenBank/DDBJ whole genome shotgun (WGS) entry which is preliminary data.</text>
</comment>
<name>A0ABN0VQN5_9BACI</name>